<gene>
    <name evidence="1" type="ORF">METZ01_LOCUS331159</name>
</gene>
<name>A0A382Q048_9ZZZZ</name>
<dbReference type="GO" id="GO:0004642">
    <property type="term" value="F:phosphoribosylformylglycinamidine synthase activity"/>
    <property type="evidence" value="ECO:0007669"/>
    <property type="project" value="TreeGrafter"/>
</dbReference>
<dbReference type="Gene3D" id="3.40.50.880">
    <property type="match status" value="1"/>
</dbReference>
<dbReference type="InterPro" id="IPR029062">
    <property type="entry name" value="Class_I_gatase-like"/>
</dbReference>
<evidence type="ECO:0000313" key="1">
    <source>
        <dbReference type="EMBL" id="SVC78305.1"/>
    </source>
</evidence>
<proteinExistence type="predicted"/>
<dbReference type="PANTHER" id="PTHR10099">
    <property type="entry name" value="PHOSPHORIBOSYLFORMYLGLYCINAMIDINE SYNTHASE"/>
    <property type="match status" value="1"/>
</dbReference>
<dbReference type="GO" id="GO:0005737">
    <property type="term" value="C:cytoplasm"/>
    <property type="evidence" value="ECO:0007669"/>
    <property type="project" value="TreeGrafter"/>
</dbReference>
<feature type="non-terminal residue" evidence="1">
    <location>
        <position position="177"/>
    </location>
</feature>
<dbReference type="Pfam" id="PF13507">
    <property type="entry name" value="GATase_5"/>
    <property type="match status" value="1"/>
</dbReference>
<reference evidence="1" key="1">
    <citation type="submission" date="2018-05" db="EMBL/GenBank/DDBJ databases">
        <authorList>
            <person name="Lanie J.A."/>
            <person name="Ng W.-L."/>
            <person name="Kazmierczak K.M."/>
            <person name="Andrzejewski T.M."/>
            <person name="Davidsen T.M."/>
            <person name="Wayne K.J."/>
            <person name="Tettelin H."/>
            <person name="Glass J.I."/>
            <person name="Rusch D."/>
            <person name="Podicherti R."/>
            <person name="Tsui H.-C.T."/>
            <person name="Winkler M.E."/>
        </authorList>
    </citation>
    <scope>NUCLEOTIDE SEQUENCE</scope>
</reference>
<dbReference type="EMBL" id="UINC01110654">
    <property type="protein sequence ID" value="SVC78305.1"/>
    <property type="molecule type" value="Genomic_DNA"/>
</dbReference>
<evidence type="ECO:0008006" key="2">
    <source>
        <dbReference type="Google" id="ProtNLM"/>
    </source>
</evidence>
<organism evidence="1">
    <name type="scientific">marine metagenome</name>
    <dbReference type="NCBI Taxonomy" id="408172"/>
    <lineage>
        <taxon>unclassified sequences</taxon>
        <taxon>metagenomes</taxon>
        <taxon>ecological metagenomes</taxon>
    </lineage>
</organism>
<dbReference type="SMART" id="SM01211">
    <property type="entry name" value="GATase_5"/>
    <property type="match status" value="1"/>
</dbReference>
<dbReference type="GO" id="GO:0006164">
    <property type="term" value="P:purine nucleotide biosynthetic process"/>
    <property type="evidence" value="ECO:0007669"/>
    <property type="project" value="TreeGrafter"/>
</dbReference>
<accession>A0A382Q048</accession>
<dbReference type="AlphaFoldDB" id="A0A382Q048"/>
<dbReference type="PANTHER" id="PTHR10099:SF1">
    <property type="entry name" value="PHOSPHORIBOSYLFORMYLGLYCINAMIDINE SYNTHASE"/>
    <property type="match status" value="1"/>
</dbReference>
<sequence>MATVSVLVLRAAGINCDYESVHAFEIAGADRVDHIHVNDFIAARTNLSVYNILVLSGGFSYGDDISGGKVLANELRYKLMEDVDAFVGAGKLVLGICNGFQVLMKMGLLPQTQPGVRKQEATVFYNDSGKFECRWVYLERNPDSPCVFTRDMPDTIYIPVAHAEGKVIAASEEVLQH</sequence>
<dbReference type="SUPFAM" id="SSF52317">
    <property type="entry name" value="Class I glutamine amidotransferase-like"/>
    <property type="match status" value="1"/>
</dbReference>
<protein>
    <recommendedName>
        <fullName evidence="2">Phosphoribosylformylglycinamidine synthase</fullName>
    </recommendedName>
</protein>